<dbReference type="HOGENOM" id="CLU_849272_0_0_6"/>
<dbReference type="AlphaFoldDB" id="B7LRU5"/>
<dbReference type="Gene3D" id="2.160.20.80">
    <property type="entry name" value="E3 ubiquitin-protein ligase SopA"/>
    <property type="match status" value="1"/>
</dbReference>
<evidence type="ECO:0000313" key="1">
    <source>
        <dbReference type="EMBL" id="CAQ89137.1"/>
    </source>
</evidence>
<dbReference type="EMBL" id="CU928158">
    <property type="protein sequence ID" value="CAQ89137.1"/>
    <property type="molecule type" value="Genomic_DNA"/>
</dbReference>
<evidence type="ECO:0008006" key="3">
    <source>
        <dbReference type="Google" id="ProtNLM"/>
    </source>
</evidence>
<dbReference type="KEGG" id="efe:EFER_1621"/>
<organism evidence="1 2">
    <name type="scientific">Escherichia fergusonii (strain ATCC 35469 / DSM 13698 / CCUG 18766 / IAM 14443 / JCM 21226 / LMG 7866 / NBRC 102419 / NCTC 12128 / CDC 0568-73)</name>
    <dbReference type="NCBI Taxonomy" id="585054"/>
    <lineage>
        <taxon>Bacteria</taxon>
        <taxon>Pseudomonadati</taxon>
        <taxon>Pseudomonadota</taxon>
        <taxon>Gammaproteobacteria</taxon>
        <taxon>Enterobacterales</taxon>
        <taxon>Enterobacteriaceae</taxon>
        <taxon>Escherichia</taxon>
    </lineage>
</organism>
<sequence length="384" mass="44199">MIVLCCCAVFIHSARRKKSFSVINDRKDKRYSLPGISQAYPRGIQSVYEVGLHQEDNMSASINTSYFNQGNAAVFFGNEVIEPFTKRDNILDSLLRFVTFGKCNYRKLRESFNQAIYLDYRHGPDNSLIKKFNSHESNLPLRFGFDKFAITLEHKKDYIEMHVIPYSSRLSYQVIKLPGDFKVSTDCALRFILKHFECGRKRTTNKLFKPLCEIPSGTNFSGKDLSFLDLSHRLLSQLTCEQTKFLHSSLHNSTIIDCNMNQAHFYLANLEKAKIINSTFWYAHLTEPGIESANVHLDAKENSSDEKQQTSIKKIKIQGNPYTFYSAQFSQKQVDTMIEENDSYAEHSKWIYVDGVAQSNIAELLLNGSQSDCWDNYRNNITSQ</sequence>
<dbReference type="Proteomes" id="UP000000745">
    <property type="component" value="Chromosome"/>
</dbReference>
<evidence type="ECO:0000313" key="2">
    <source>
        <dbReference type="Proteomes" id="UP000000745"/>
    </source>
</evidence>
<proteinExistence type="predicted"/>
<dbReference type="SUPFAM" id="SSF141571">
    <property type="entry name" value="Pentapeptide repeat-like"/>
    <property type="match status" value="1"/>
</dbReference>
<protein>
    <recommendedName>
        <fullName evidence="3">Pentapeptide repeat-containing protein</fullName>
    </recommendedName>
</protein>
<accession>B7LRU5</accession>
<keyword evidence="2" id="KW-1185">Reference proteome</keyword>
<name>B7LRU5_ESCF3</name>
<gene>
    <name evidence="1" type="ordered locus">EFER_1621</name>
</gene>
<reference evidence="2" key="1">
    <citation type="journal article" date="2009" name="PLoS Genet.">
        <title>Organised genome dynamics in the Escherichia coli species results in highly diverse adaptive paths.</title>
        <authorList>
            <person name="Touchon M."/>
            <person name="Hoede C."/>
            <person name="Tenaillon O."/>
            <person name="Barbe V."/>
            <person name="Baeriswyl S."/>
            <person name="Bidet P."/>
            <person name="Bingen E."/>
            <person name="Bonacorsi S."/>
            <person name="Bouchier C."/>
            <person name="Bouvet O."/>
            <person name="Calteau A."/>
            <person name="Chiapello H."/>
            <person name="Clermont O."/>
            <person name="Cruveiller S."/>
            <person name="Danchin A."/>
            <person name="Diard M."/>
            <person name="Dossat C."/>
            <person name="Karoui M.E."/>
            <person name="Frapy E."/>
            <person name="Garry L."/>
            <person name="Ghigo J.M."/>
            <person name="Gilles A.M."/>
            <person name="Johnson J."/>
            <person name="Le Bouguenec C."/>
            <person name="Lescat M."/>
            <person name="Mangenot S."/>
            <person name="Martinez-Jehanne V."/>
            <person name="Matic I."/>
            <person name="Nassif X."/>
            <person name="Oztas S."/>
            <person name="Petit M.A."/>
            <person name="Pichon C."/>
            <person name="Rouy Z."/>
            <person name="Ruf C.S."/>
            <person name="Schneider D."/>
            <person name="Tourret J."/>
            <person name="Vacherie B."/>
            <person name="Vallenet D."/>
            <person name="Medigue C."/>
            <person name="Rocha E.P.C."/>
            <person name="Denamur E."/>
        </authorList>
    </citation>
    <scope>NUCLEOTIDE SEQUENCE [LARGE SCALE GENOMIC DNA]</scope>
    <source>
        <strain evidence="2">ATCC 35469 / DSM 13698 / BCRC 15582 / CCUG 18766 / IAM 14443 / JCM 21226 / LMG 7866 / NBRC 102419 / NCTC 12128 / CDC 0568-73</strain>
    </source>
</reference>